<dbReference type="AlphaFoldDB" id="A0A5A7RDC4"/>
<dbReference type="Proteomes" id="UP000325081">
    <property type="component" value="Unassembled WGS sequence"/>
</dbReference>
<dbReference type="EMBL" id="BKCP01011737">
    <property type="protein sequence ID" value="GER55398.1"/>
    <property type="molecule type" value="Genomic_DNA"/>
</dbReference>
<reference evidence="3" key="1">
    <citation type="journal article" date="2019" name="Curr. Biol.">
        <title>Genome Sequence of Striga asiatica Provides Insight into the Evolution of Plant Parasitism.</title>
        <authorList>
            <person name="Yoshida S."/>
            <person name="Kim S."/>
            <person name="Wafula E.K."/>
            <person name="Tanskanen J."/>
            <person name="Kim Y.M."/>
            <person name="Honaas L."/>
            <person name="Yang Z."/>
            <person name="Spallek T."/>
            <person name="Conn C.E."/>
            <person name="Ichihashi Y."/>
            <person name="Cheong K."/>
            <person name="Cui S."/>
            <person name="Der J.P."/>
            <person name="Gundlach H."/>
            <person name="Jiao Y."/>
            <person name="Hori C."/>
            <person name="Ishida J.K."/>
            <person name="Kasahara H."/>
            <person name="Kiba T."/>
            <person name="Kim M.S."/>
            <person name="Koo N."/>
            <person name="Laohavisit A."/>
            <person name="Lee Y.H."/>
            <person name="Lumba S."/>
            <person name="McCourt P."/>
            <person name="Mortimer J.C."/>
            <person name="Mutuku J.M."/>
            <person name="Nomura T."/>
            <person name="Sasaki-Sekimoto Y."/>
            <person name="Seto Y."/>
            <person name="Wang Y."/>
            <person name="Wakatake T."/>
            <person name="Sakakibara H."/>
            <person name="Demura T."/>
            <person name="Yamaguchi S."/>
            <person name="Yoneyama K."/>
            <person name="Manabe R.I."/>
            <person name="Nelson D.C."/>
            <person name="Schulman A.H."/>
            <person name="Timko M.P."/>
            <person name="dePamphilis C.W."/>
            <person name="Choi D."/>
            <person name="Shirasu K."/>
        </authorList>
    </citation>
    <scope>NUCLEOTIDE SEQUENCE [LARGE SCALE GENOMIC DNA]</scope>
    <source>
        <strain evidence="3">cv. UVA1</strain>
    </source>
</reference>
<keyword evidence="3" id="KW-1185">Reference proteome</keyword>
<organism evidence="2 3">
    <name type="scientific">Striga asiatica</name>
    <name type="common">Asiatic witchweed</name>
    <name type="synonym">Buchnera asiatica</name>
    <dbReference type="NCBI Taxonomy" id="4170"/>
    <lineage>
        <taxon>Eukaryota</taxon>
        <taxon>Viridiplantae</taxon>
        <taxon>Streptophyta</taxon>
        <taxon>Embryophyta</taxon>
        <taxon>Tracheophyta</taxon>
        <taxon>Spermatophyta</taxon>
        <taxon>Magnoliopsida</taxon>
        <taxon>eudicotyledons</taxon>
        <taxon>Gunneridae</taxon>
        <taxon>Pentapetalae</taxon>
        <taxon>asterids</taxon>
        <taxon>lamiids</taxon>
        <taxon>Lamiales</taxon>
        <taxon>Orobanchaceae</taxon>
        <taxon>Buchnereae</taxon>
        <taxon>Striga</taxon>
    </lineage>
</organism>
<evidence type="ECO:0000256" key="1">
    <source>
        <dbReference type="SAM" id="MobiDB-lite"/>
    </source>
</evidence>
<evidence type="ECO:0000313" key="2">
    <source>
        <dbReference type="EMBL" id="GER55398.1"/>
    </source>
</evidence>
<evidence type="ECO:0000313" key="3">
    <source>
        <dbReference type="Proteomes" id="UP000325081"/>
    </source>
</evidence>
<protein>
    <submittedName>
        <fullName evidence="2">Type 2 phosphatidylinositol 4,5-bisphosphate 4-phosphatase</fullName>
    </submittedName>
</protein>
<name>A0A5A7RDC4_STRAF</name>
<proteinExistence type="predicted"/>
<sequence length="239" mass="25087">MHLVVKKYEKILVRKTLSSLGSSISSTEPASYCSAALLTRISILPPKAAATSSTTRLQFSSKPRSAGTANGSLAPSCLAFLNISNVSFASLSSWPLTYVNATLAPSRAKQWHTARPMPEVNNQMHRLRPKNFELRSIKPSQHNKDKIPPRQHQAGGPAGKASRGRCSREYNHGPVILCPDSNPSEPGVVEGPGGPWGVGVVGEDKCGHAVGHANGQDGAATCRGGVHVALAQGVGVAGE</sequence>
<comment type="caution">
    <text evidence="2">The sequence shown here is derived from an EMBL/GenBank/DDBJ whole genome shotgun (WGS) entry which is preliminary data.</text>
</comment>
<gene>
    <name evidence="2" type="ORF">STAS_33058</name>
</gene>
<accession>A0A5A7RDC4</accession>
<feature type="region of interest" description="Disordered" evidence="1">
    <location>
        <begin position="140"/>
        <end position="166"/>
    </location>
</feature>